<evidence type="ECO:0000313" key="12">
    <source>
        <dbReference type="Proteomes" id="UP001378592"/>
    </source>
</evidence>
<keyword evidence="3" id="KW-1003">Cell membrane</keyword>
<keyword evidence="4 8" id="KW-0812">Transmembrane</keyword>
<dbReference type="InterPro" id="IPR036259">
    <property type="entry name" value="MFS_trans_sf"/>
</dbReference>
<dbReference type="GO" id="GO:0015347">
    <property type="term" value="F:sodium-independent organic anion transmembrane transporter activity"/>
    <property type="evidence" value="ECO:0007669"/>
    <property type="project" value="TreeGrafter"/>
</dbReference>
<dbReference type="PANTHER" id="PTHR11388">
    <property type="entry name" value="ORGANIC ANION TRANSPORTER"/>
    <property type="match status" value="1"/>
</dbReference>
<dbReference type="AlphaFoldDB" id="A0AAN9ZAG4"/>
<dbReference type="InterPro" id="IPR002350">
    <property type="entry name" value="Kazal_dom"/>
</dbReference>
<dbReference type="CDD" id="cd17336">
    <property type="entry name" value="MFS_SLCO_OATP"/>
    <property type="match status" value="1"/>
</dbReference>
<keyword evidence="8" id="KW-0813">Transport</keyword>
<keyword evidence="7" id="KW-1015">Disulfide bond</keyword>
<evidence type="ECO:0000256" key="6">
    <source>
        <dbReference type="ARBA" id="ARBA00023136"/>
    </source>
</evidence>
<dbReference type="Gene3D" id="1.20.1250.20">
    <property type="entry name" value="MFS general substrate transporter like domains"/>
    <property type="match status" value="1"/>
</dbReference>
<comment type="caution">
    <text evidence="8">Lacks conserved residue(s) required for the propagation of feature annotation.</text>
</comment>
<accession>A0AAN9ZAG4</accession>
<sequence length="690" mass="74203">MAEREPPAPAGANGEAAPVANGLTGRLTEAQIESPPELEDTPEQDPDTYCGFGGWRPAWLQRLASKKVYVLLHGLIGFHQFATGSYFVATISTMEKRFKIPSKTTGIISSAWDIGSCGSVLIMGYLGRTGHKPRFVAVGMLLMSVACFGRLLPHLLYGPGQDALELTKEYGDQGAIVLGNSSTGSAGDDRGSLCGGGGSRNEDDCSDGGSLGPPSIILFVSSILLGIGSSMYWTLGVAYLDDNTHKDKAPLTLAATSCIRMLGPTIGFSLASYALSQYVDLDVTPLIDQDDPRWIGAWWIGYGPSVALGLVLAAFMMLFPRQLPRAAERRARRALLHSTPPPQKQKKSIEDFVVALRRILRSRVLLFNTLSGVCFMFGLIGYWTFMPKYMETQYRQSASRASLISGSVGLVFSGLGIASSAIVISKFKPRARTLAAWSVCVEVVDVLGHFSWAFLNCGEPDLHGSVGGDGAWNLTAACNAACACGPDVKYEPVCALSSGTTFYSPCHAGCGAAQALLNGTTMFSECACSPDGLVVDGPCPRDCAFNFGLFLATQCLMRLLGSSGKAGNTLIQMRCVDEEDKSLALAFGEFLFCALAFLPGPIVYGSLLDAACLVWGEMCGQTGNCWLYDDKQLRYYLNFTASGALFCGMALDIAVWYSCKDLEIYEKEDYKGENKMQESEEAEAFLEKML</sequence>
<feature type="transmembrane region" description="Helical" evidence="8">
    <location>
        <begin position="636"/>
        <end position="657"/>
    </location>
</feature>
<keyword evidence="12" id="KW-1185">Reference proteome</keyword>
<feature type="region of interest" description="Disordered" evidence="9">
    <location>
        <begin position="181"/>
        <end position="207"/>
    </location>
</feature>
<evidence type="ECO:0000256" key="2">
    <source>
        <dbReference type="ARBA" id="ARBA00009657"/>
    </source>
</evidence>
<gene>
    <name evidence="11" type="ORF">R5R35_005269</name>
</gene>
<feature type="transmembrane region" description="Helical" evidence="8">
    <location>
        <begin position="364"/>
        <end position="383"/>
    </location>
</feature>
<dbReference type="PANTHER" id="PTHR11388:SF76">
    <property type="entry name" value="SOLUTE CARRIER ORGANIC ANION TRANSPORTER FAMILY MEMBER"/>
    <property type="match status" value="1"/>
</dbReference>
<feature type="transmembrane region" description="Helical" evidence="8">
    <location>
        <begin position="135"/>
        <end position="157"/>
    </location>
</feature>
<feature type="compositionally biased region" description="Low complexity" evidence="9">
    <location>
        <begin position="10"/>
        <end position="22"/>
    </location>
</feature>
<evidence type="ECO:0000256" key="8">
    <source>
        <dbReference type="RuleBase" id="RU362056"/>
    </source>
</evidence>
<dbReference type="GO" id="GO:0006811">
    <property type="term" value="P:monoatomic ion transport"/>
    <property type="evidence" value="ECO:0007669"/>
    <property type="project" value="UniProtKB-KW"/>
</dbReference>
<evidence type="ECO:0000256" key="7">
    <source>
        <dbReference type="ARBA" id="ARBA00023157"/>
    </source>
</evidence>
<feature type="region of interest" description="Disordered" evidence="9">
    <location>
        <begin position="1"/>
        <end position="46"/>
    </location>
</feature>
<feature type="transmembrane region" description="Helical" evidence="8">
    <location>
        <begin position="107"/>
        <end position="126"/>
    </location>
</feature>
<comment type="similarity">
    <text evidence="2 8">Belongs to the organo anion transporter (TC 2.A.60) family.</text>
</comment>
<dbReference type="Proteomes" id="UP001378592">
    <property type="component" value="Unassembled WGS sequence"/>
</dbReference>
<comment type="subcellular location">
    <subcellularLocation>
        <location evidence="1 8">Cell membrane</location>
        <topology evidence="1 8">Multi-pass membrane protein</topology>
    </subcellularLocation>
</comment>
<dbReference type="GO" id="GO:0043252">
    <property type="term" value="P:sodium-independent organic anion transport"/>
    <property type="evidence" value="ECO:0007669"/>
    <property type="project" value="TreeGrafter"/>
</dbReference>
<name>A0AAN9ZAG4_9ORTH</name>
<keyword evidence="8" id="KW-0406">Ion transport</keyword>
<feature type="transmembrane region" description="Helical" evidence="8">
    <location>
        <begin position="583"/>
        <end position="604"/>
    </location>
</feature>
<keyword evidence="6 8" id="KW-0472">Membrane</keyword>
<dbReference type="GO" id="GO:0016323">
    <property type="term" value="C:basolateral plasma membrane"/>
    <property type="evidence" value="ECO:0007669"/>
    <property type="project" value="TreeGrafter"/>
</dbReference>
<evidence type="ECO:0000256" key="5">
    <source>
        <dbReference type="ARBA" id="ARBA00022989"/>
    </source>
</evidence>
<keyword evidence="5 8" id="KW-1133">Transmembrane helix</keyword>
<feature type="transmembrane region" description="Helical" evidence="8">
    <location>
        <begin position="403"/>
        <end position="424"/>
    </location>
</feature>
<dbReference type="NCBIfam" id="TIGR00805">
    <property type="entry name" value="oat"/>
    <property type="match status" value="1"/>
</dbReference>
<evidence type="ECO:0000256" key="1">
    <source>
        <dbReference type="ARBA" id="ARBA00004651"/>
    </source>
</evidence>
<proteinExistence type="inferred from homology"/>
<evidence type="ECO:0000313" key="11">
    <source>
        <dbReference type="EMBL" id="KAK7867915.1"/>
    </source>
</evidence>
<feature type="transmembrane region" description="Helical" evidence="8">
    <location>
        <begin position="252"/>
        <end position="275"/>
    </location>
</feature>
<evidence type="ECO:0000256" key="9">
    <source>
        <dbReference type="SAM" id="MobiDB-lite"/>
    </source>
</evidence>
<feature type="transmembrane region" description="Helical" evidence="8">
    <location>
        <begin position="295"/>
        <end position="319"/>
    </location>
</feature>
<feature type="compositionally biased region" description="Acidic residues" evidence="9">
    <location>
        <begin position="36"/>
        <end position="46"/>
    </location>
</feature>
<organism evidence="11 12">
    <name type="scientific">Gryllus longicercus</name>
    <dbReference type="NCBI Taxonomy" id="2509291"/>
    <lineage>
        <taxon>Eukaryota</taxon>
        <taxon>Metazoa</taxon>
        <taxon>Ecdysozoa</taxon>
        <taxon>Arthropoda</taxon>
        <taxon>Hexapoda</taxon>
        <taxon>Insecta</taxon>
        <taxon>Pterygota</taxon>
        <taxon>Neoptera</taxon>
        <taxon>Polyneoptera</taxon>
        <taxon>Orthoptera</taxon>
        <taxon>Ensifera</taxon>
        <taxon>Gryllidea</taxon>
        <taxon>Grylloidea</taxon>
        <taxon>Gryllidae</taxon>
        <taxon>Gryllinae</taxon>
        <taxon>Gryllus</taxon>
    </lineage>
</organism>
<dbReference type="PROSITE" id="PS51465">
    <property type="entry name" value="KAZAL_2"/>
    <property type="match status" value="1"/>
</dbReference>
<feature type="transmembrane region" description="Helical" evidence="8">
    <location>
        <begin position="68"/>
        <end position="87"/>
    </location>
</feature>
<evidence type="ECO:0000256" key="4">
    <source>
        <dbReference type="ARBA" id="ARBA00022692"/>
    </source>
</evidence>
<feature type="domain" description="Kazal-like" evidence="10">
    <location>
        <begin position="472"/>
        <end position="541"/>
    </location>
</feature>
<evidence type="ECO:0000256" key="3">
    <source>
        <dbReference type="ARBA" id="ARBA00022475"/>
    </source>
</evidence>
<feature type="transmembrane region" description="Helical" evidence="8">
    <location>
        <begin position="216"/>
        <end position="240"/>
    </location>
</feature>
<dbReference type="Pfam" id="PF03137">
    <property type="entry name" value="OATP"/>
    <property type="match status" value="1"/>
</dbReference>
<dbReference type="EMBL" id="JAZDUA010000105">
    <property type="protein sequence ID" value="KAK7867915.1"/>
    <property type="molecule type" value="Genomic_DNA"/>
</dbReference>
<protein>
    <recommendedName>
        <fullName evidence="8">Solute carrier organic anion transporter family member</fullName>
    </recommendedName>
</protein>
<dbReference type="InterPro" id="IPR004156">
    <property type="entry name" value="OATP"/>
</dbReference>
<evidence type="ECO:0000259" key="10">
    <source>
        <dbReference type="PROSITE" id="PS51465"/>
    </source>
</evidence>
<reference evidence="11 12" key="1">
    <citation type="submission" date="2024-03" db="EMBL/GenBank/DDBJ databases">
        <title>The genome assembly and annotation of the cricket Gryllus longicercus Weissman &amp; Gray.</title>
        <authorList>
            <person name="Szrajer S."/>
            <person name="Gray D."/>
            <person name="Ylla G."/>
        </authorList>
    </citation>
    <scope>NUCLEOTIDE SEQUENCE [LARGE SCALE GENOMIC DNA]</scope>
    <source>
        <strain evidence="11">DAG 2021-001</strain>
        <tissue evidence="11">Whole body minus gut</tissue>
    </source>
</reference>
<dbReference type="SUPFAM" id="SSF103473">
    <property type="entry name" value="MFS general substrate transporter"/>
    <property type="match status" value="1"/>
</dbReference>
<comment type="caution">
    <text evidence="11">The sequence shown here is derived from an EMBL/GenBank/DDBJ whole genome shotgun (WGS) entry which is preliminary data.</text>
</comment>